<protein>
    <recommendedName>
        <fullName evidence="1">Phospholipase D-like domain-containing protein</fullName>
    </recommendedName>
</protein>
<evidence type="ECO:0000313" key="2">
    <source>
        <dbReference type="EMBL" id="PMB90813.1"/>
    </source>
</evidence>
<comment type="caution">
    <text evidence="2">The sequence shown here is derived from an EMBL/GenBank/DDBJ whole genome shotgun (WGS) entry which is preliminary data.</text>
</comment>
<dbReference type="Pfam" id="PF13091">
    <property type="entry name" value="PLDc_2"/>
    <property type="match status" value="1"/>
</dbReference>
<dbReference type="InterPro" id="IPR025202">
    <property type="entry name" value="PLD-like_dom"/>
</dbReference>
<feature type="domain" description="Phospholipase D-like" evidence="1">
    <location>
        <begin position="26"/>
        <end position="129"/>
    </location>
</feature>
<proteinExistence type="predicted"/>
<organism evidence="2 3">
    <name type="scientific">Varibaculum cambriense</name>
    <dbReference type="NCBI Taxonomy" id="184870"/>
    <lineage>
        <taxon>Bacteria</taxon>
        <taxon>Bacillati</taxon>
        <taxon>Actinomycetota</taxon>
        <taxon>Actinomycetes</taxon>
        <taxon>Actinomycetales</taxon>
        <taxon>Actinomycetaceae</taxon>
        <taxon>Varibaculum</taxon>
    </lineage>
</organism>
<dbReference type="RefSeq" id="WP_071128417.1">
    <property type="nucleotide sequence ID" value="NZ_PNGC01000001.1"/>
</dbReference>
<evidence type="ECO:0000259" key="1">
    <source>
        <dbReference type="Pfam" id="PF13091"/>
    </source>
</evidence>
<gene>
    <name evidence="2" type="ORF">CJ240_03625</name>
</gene>
<evidence type="ECO:0000313" key="3">
    <source>
        <dbReference type="Proteomes" id="UP000243201"/>
    </source>
</evidence>
<accession>A0ABX4USX3</accession>
<name>A0ABX4USX3_9ACTO</name>
<dbReference type="EMBL" id="PNGC01000001">
    <property type="protein sequence ID" value="PMB90813.1"/>
    <property type="molecule type" value="Genomic_DNA"/>
</dbReference>
<dbReference type="Gene3D" id="3.30.870.10">
    <property type="entry name" value="Endonuclease Chain A"/>
    <property type="match status" value="1"/>
</dbReference>
<keyword evidence="3" id="KW-1185">Reference proteome</keyword>
<reference evidence="2 3" key="1">
    <citation type="submission" date="2017-09" db="EMBL/GenBank/DDBJ databases">
        <title>Bacterial strain isolated from the female urinary microbiota.</title>
        <authorList>
            <person name="Thomas-White K."/>
            <person name="Kumar N."/>
            <person name="Forster S."/>
            <person name="Putonti C."/>
            <person name="Lawley T."/>
            <person name="Wolfe A.J."/>
        </authorList>
    </citation>
    <scope>NUCLEOTIDE SEQUENCE [LARGE SCALE GENOMIC DNA]</scope>
    <source>
        <strain evidence="2 3">UMB0744</strain>
    </source>
</reference>
<dbReference type="SUPFAM" id="SSF56024">
    <property type="entry name" value="Phospholipase D/nuclease"/>
    <property type="match status" value="1"/>
</dbReference>
<sequence>MTSGGQIIPSAHQWLSKALETIDGDVLLTSPYLTTGVCRLIADSLAKSRFHGVVITTLDPSAVAGGYLMIQGLRDLLEAGIEVREVDRLHAKCFIVGSQAMLGSANLTRPGLGLADKSNRELGVTLDASGREKAHQEIVSWPARTITTHDLDELLAKAKSLSRPSKPADSDLTPELASQQAEQLLIDARDPDRKLWLKLEYGKPALEGWRKPSYFASPKKGKPSFKPGDLVFICAKDTQECYAVVEVTSEPEEKPADYIAAVDQSNLERWPWINRTKPRLVPDHLVKLTREELGVKGGGLQNGHVSLKFDQFTAGVRALARLTTK</sequence>
<dbReference type="Proteomes" id="UP000243201">
    <property type="component" value="Unassembled WGS sequence"/>
</dbReference>